<name>A0A2P2PDL6_RHIMU</name>
<protein>
    <submittedName>
        <fullName evidence="1">Uncharacterized protein</fullName>
    </submittedName>
</protein>
<evidence type="ECO:0000313" key="1">
    <source>
        <dbReference type="EMBL" id="MBX52838.1"/>
    </source>
</evidence>
<reference evidence="1" key="1">
    <citation type="submission" date="2018-02" db="EMBL/GenBank/DDBJ databases">
        <title>Rhizophora mucronata_Transcriptome.</title>
        <authorList>
            <person name="Meera S.P."/>
            <person name="Sreeshan A."/>
            <person name="Augustine A."/>
        </authorList>
    </citation>
    <scope>NUCLEOTIDE SEQUENCE</scope>
    <source>
        <tissue evidence="1">Leaf</tissue>
    </source>
</reference>
<accession>A0A2P2PDL6</accession>
<dbReference type="AlphaFoldDB" id="A0A2P2PDL6"/>
<sequence>MQPLELSLTGYDNVNGNFIPGNNIRLIVGSEDNLRG</sequence>
<proteinExistence type="predicted"/>
<dbReference type="EMBL" id="GGEC01072354">
    <property type="protein sequence ID" value="MBX52838.1"/>
    <property type="molecule type" value="Transcribed_RNA"/>
</dbReference>
<organism evidence="1">
    <name type="scientific">Rhizophora mucronata</name>
    <name type="common">Asiatic mangrove</name>
    <dbReference type="NCBI Taxonomy" id="61149"/>
    <lineage>
        <taxon>Eukaryota</taxon>
        <taxon>Viridiplantae</taxon>
        <taxon>Streptophyta</taxon>
        <taxon>Embryophyta</taxon>
        <taxon>Tracheophyta</taxon>
        <taxon>Spermatophyta</taxon>
        <taxon>Magnoliopsida</taxon>
        <taxon>eudicotyledons</taxon>
        <taxon>Gunneridae</taxon>
        <taxon>Pentapetalae</taxon>
        <taxon>rosids</taxon>
        <taxon>fabids</taxon>
        <taxon>Malpighiales</taxon>
        <taxon>Rhizophoraceae</taxon>
        <taxon>Rhizophora</taxon>
    </lineage>
</organism>